<feature type="chain" id="PRO_5030032515" evidence="1">
    <location>
        <begin position="27"/>
        <end position="313"/>
    </location>
</feature>
<dbReference type="RefSeq" id="WP_112148679.1">
    <property type="nucleotide sequence ID" value="NZ_PRLE01000004.1"/>
</dbReference>
<evidence type="ECO:0000256" key="1">
    <source>
        <dbReference type="SAM" id="SignalP"/>
    </source>
</evidence>
<name>A0A1Q6QU21_9FIRM</name>
<gene>
    <name evidence="2" type="ORF">C4N22_08770</name>
</gene>
<dbReference type="OrthoDB" id="1860117at2"/>
<proteinExistence type="predicted"/>
<keyword evidence="1" id="KW-0732">Signal</keyword>
<sequence length="313" mass="33329">MNAKRILSLFLAAVLTLGVAVTPAVAASAAPALPGSAALEESNGPVSIKLTASGPLVYGSPFELVVETRPAETQYLGVVLGTKGEAKGFVTLVFSDKIRTLLKMIPLPKRMSATPDQTTDFNLYSYIKQLIDGNDVEVLLRVADEVASVMDALQFYIPTIKDVSTGLRLALEMIRKYLPAGSMSRIYVDEQPSDAGSYIAGAIALESGDLNTAGVAFFKIKPKTEGVRVYWAQEAPAAMTVEEARSFNAAAVVESDGQVVENGKVTYSYKKKSSFFGGTTISGFPTEPGTYTQTAKAAGNYSSEKITRTIVIN</sequence>
<reference evidence="2 3" key="1">
    <citation type="submission" date="2018-02" db="EMBL/GenBank/DDBJ databases">
        <title>Complete genome sequencing of Faecalibacterium prausnitzii strains isolated from the human gut.</title>
        <authorList>
            <person name="Fitzgerald B.C."/>
            <person name="Shkoporov A.N."/>
            <person name="Ross P.R."/>
            <person name="Hill C."/>
        </authorList>
    </citation>
    <scope>NUCLEOTIDE SEQUENCE [LARGE SCALE GENOMIC DNA]</scope>
    <source>
        <strain evidence="2 3">APC923/61-1</strain>
    </source>
</reference>
<dbReference type="EMBL" id="PRLE01000004">
    <property type="protein sequence ID" value="RAW58811.1"/>
    <property type="molecule type" value="Genomic_DNA"/>
</dbReference>
<feature type="signal peptide" evidence="1">
    <location>
        <begin position="1"/>
        <end position="26"/>
    </location>
</feature>
<accession>A0A1Q6QU21</accession>
<evidence type="ECO:0000313" key="3">
    <source>
        <dbReference type="Proteomes" id="UP000250583"/>
    </source>
</evidence>
<comment type="caution">
    <text evidence="2">The sequence shown here is derived from an EMBL/GenBank/DDBJ whole genome shotgun (WGS) entry which is preliminary data.</text>
</comment>
<organism evidence="2 3">
    <name type="scientific">Faecalibacterium prausnitzii</name>
    <dbReference type="NCBI Taxonomy" id="853"/>
    <lineage>
        <taxon>Bacteria</taxon>
        <taxon>Bacillati</taxon>
        <taxon>Bacillota</taxon>
        <taxon>Clostridia</taxon>
        <taxon>Eubacteriales</taxon>
        <taxon>Oscillospiraceae</taxon>
        <taxon>Faecalibacterium</taxon>
    </lineage>
</organism>
<evidence type="ECO:0000313" key="2">
    <source>
        <dbReference type="EMBL" id="RAW58811.1"/>
    </source>
</evidence>
<protein>
    <submittedName>
        <fullName evidence="2">Uncharacterized protein</fullName>
    </submittedName>
</protein>
<dbReference type="Proteomes" id="UP000250583">
    <property type="component" value="Unassembled WGS sequence"/>
</dbReference>
<dbReference type="AlphaFoldDB" id="A0A1Q6QU21"/>